<dbReference type="NCBIfam" id="TIGR03167">
    <property type="entry name" value="tRNA_sel_U_synt"/>
    <property type="match status" value="1"/>
</dbReference>
<evidence type="ECO:0000313" key="3">
    <source>
        <dbReference type="EMBL" id="GGC01618.1"/>
    </source>
</evidence>
<dbReference type="SUPFAM" id="SSF52821">
    <property type="entry name" value="Rhodanese/Cell cycle control phosphatase"/>
    <property type="match status" value="1"/>
</dbReference>
<dbReference type="SUPFAM" id="SSF52540">
    <property type="entry name" value="P-loop containing nucleoside triphosphate hydrolases"/>
    <property type="match status" value="1"/>
</dbReference>
<dbReference type="InterPro" id="IPR027417">
    <property type="entry name" value="P-loop_NTPase"/>
</dbReference>
<dbReference type="RefSeq" id="WP_188394966.1">
    <property type="nucleotide sequence ID" value="NZ_BMCG01000002.1"/>
</dbReference>
<reference evidence="3" key="1">
    <citation type="journal article" date="2014" name="Int. J. Syst. Evol. Microbiol.">
        <title>Complete genome sequence of Corynebacterium casei LMG S-19264T (=DSM 44701T), isolated from a smear-ripened cheese.</title>
        <authorList>
            <consortium name="US DOE Joint Genome Institute (JGI-PGF)"/>
            <person name="Walter F."/>
            <person name="Albersmeier A."/>
            <person name="Kalinowski J."/>
            <person name="Ruckert C."/>
        </authorList>
    </citation>
    <scope>NUCLEOTIDE SEQUENCE</scope>
    <source>
        <strain evidence="3">CCM 7086</strain>
    </source>
</reference>
<keyword evidence="1" id="KW-0711">Selenium</keyword>
<protein>
    <submittedName>
        <fullName evidence="3">tRNA 2-selenouridine synthase</fullName>
    </submittedName>
</protein>
<dbReference type="Pfam" id="PF00581">
    <property type="entry name" value="Rhodanese"/>
    <property type="match status" value="1"/>
</dbReference>
<dbReference type="AlphaFoldDB" id="A0A8J2XWW5"/>
<dbReference type="Pfam" id="PF26341">
    <property type="entry name" value="AAA_SelU"/>
    <property type="match status" value="1"/>
</dbReference>
<dbReference type="Gene3D" id="3.40.250.10">
    <property type="entry name" value="Rhodanese-like domain"/>
    <property type="match status" value="1"/>
</dbReference>
<dbReference type="GO" id="GO:0043828">
    <property type="term" value="F:tRNA 2-selenouridine synthase activity"/>
    <property type="evidence" value="ECO:0007669"/>
    <property type="project" value="InterPro"/>
</dbReference>
<name>A0A8J2XWW5_9BURK</name>
<dbReference type="InterPro" id="IPR001763">
    <property type="entry name" value="Rhodanese-like_dom"/>
</dbReference>
<dbReference type="InterPro" id="IPR036873">
    <property type="entry name" value="Rhodanese-like_dom_sf"/>
</dbReference>
<gene>
    <name evidence="3" type="ORF">GCM10007205_08580</name>
</gene>
<dbReference type="PANTHER" id="PTHR30401">
    <property type="entry name" value="TRNA 2-SELENOURIDINE SYNTHASE"/>
    <property type="match status" value="1"/>
</dbReference>
<dbReference type="NCBIfam" id="NF008752">
    <property type="entry name" value="PRK11784.1-4"/>
    <property type="match status" value="1"/>
</dbReference>
<feature type="domain" description="Rhodanese" evidence="2">
    <location>
        <begin position="21"/>
        <end position="138"/>
    </location>
</feature>
<keyword evidence="4" id="KW-1185">Reference proteome</keyword>
<dbReference type="PROSITE" id="PS50206">
    <property type="entry name" value="RHODANESE_3"/>
    <property type="match status" value="1"/>
</dbReference>
<evidence type="ECO:0000313" key="4">
    <source>
        <dbReference type="Proteomes" id="UP000620266"/>
    </source>
</evidence>
<reference evidence="3" key="2">
    <citation type="submission" date="2020-09" db="EMBL/GenBank/DDBJ databases">
        <authorList>
            <person name="Sun Q."/>
            <person name="Sedlacek I."/>
        </authorList>
    </citation>
    <scope>NUCLEOTIDE SEQUENCE</scope>
    <source>
        <strain evidence="3">CCM 7086</strain>
    </source>
</reference>
<dbReference type="EMBL" id="BMCG01000002">
    <property type="protein sequence ID" value="GGC01618.1"/>
    <property type="molecule type" value="Genomic_DNA"/>
</dbReference>
<organism evidence="3 4">
    <name type="scientific">Oxalicibacterium flavum</name>
    <dbReference type="NCBI Taxonomy" id="179467"/>
    <lineage>
        <taxon>Bacteria</taxon>
        <taxon>Pseudomonadati</taxon>
        <taxon>Pseudomonadota</taxon>
        <taxon>Betaproteobacteria</taxon>
        <taxon>Burkholderiales</taxon>
        <taxon>Oxalobacteraceae</taxon>
        <taxon>Oxalicibacterium</taxon>
    </lineage>
</organism>
<evidence type="ECO:0000259" key="2">
    <source>
        <dbReference type="PROSITE" id="PS50206"/>
    </source>
</evidence>
<dbReference type="SMART" id="SM00450">
    <property type="entry name" value="RHOD"/>
    <property type="match status" value="1"/>
</dbReference>
<dbReference type="InterPro" id="IPR017582">
    <property type="entry name" value="SelU"/>
</dbReference>
<proteinExistence type="predicted"/>
<dbReference type="GO" id="GO:0002098">
    <property type="term" value="P:tRNA wobble uridine modification"/>
    <property type="evidence" value="ECO:0007669"/>
    <property type="project" value="InterPro"/>
</dbReference>
<dbReference type="PANTHER" id="PTHR30401:SF0">
    <property type="entry name" value="TRNA 2-SELENOURIDINE SYNTHASE"/>
    <property type="match status" value="1"/>
</dbReference>
<accession>A0A8J2XWW5</accession>
<dbReference type="InterPro" id="IPR058840">
    <property type="entry name" value="AAA_SelU"/>
</dbReference>
<sequence>MKYPAVLPFSELIATLDSYDTIIDVRSPLEFAEDHIPGAINCPVLSNEERVEVGTLYRQVGAFEAKKLGAALVAKNIARHIEGPFRDHPQNWKPLVYCWRGGNRSGAMSHILARIGWPVTRIDGGYKAYRSHVNTELAALPASFRFHVLCGPTGSGKSRLLRHLAAQGAQVLDLEQLANHRGSVLGNLPDSPQPAQKRFESSIWHLLRGFDSARPVFVEAESKKVGRLRVPDALMERMRASSCTVLSLPLPDRVALLLDEYAHFTDDTAQLGTQLDLLTPLHGKEKIAQWHQLVASGEMPKLVETLLATHYDALYAQSVKRNFQQLGEAGSLQIHDFSEPAFEAAARQLVTTVA</sequence>
<dbReference type="Proteomes" id="UP000620266">
    <property type="component" value="Unassembled WGS sequence"/>
</dbReference>
<comment type="caution">
    <text evidence="3">The sequence shown here is derived from an EMBL/GenBank/DDBJ whole genome shotgun (WGS) entry which is preliminary data.</text>
</comment>
<evidence type="ECO:0000256" key="1">
    <source>
        <dbReference type="ARBA" id="ARBA00023266"/>
    </source>
</evidence>
<dbReference type="NCBIfam" id="NF008750">
    <property type="entry name" value="PRK11784.1-2"/>
    <property type="match status" value="1"/>
</dbReference>